<dbReference type="PANTHER" id="PTHR46375:SF3">
    <property type="entry name" value="KELCH REPEAT AND BTB DOMAIN-CONTAINING PROTEIN 13"/>
    <property type="match status" value="1"/>
</dbReference>
<dbReference type="InterPro" id="IPR006652">
    <property type="entry name" value="Kelch_1"/>
</dbReference>
<gene>
    <name evidence="2" type="primary">KLHL1_1</name>
    <name evidence="2" type="ORF">g.34934</name>
</gene>
<sequence>MEKVWIQCGVLKFPKRSPSLVYSDKHLISLGGFSDDETPSNGVFAYSLQTEEWKTLKPMSVPRVDLCVVIVNKFIYVLGESGSNPCVALKTAEKFNHCTRQWISLPDMFMARSQATAVALDDQIYIMGGLASNGRPLKSVECFNTITGKWDRCGDMIQPRFDFGAAFFKGLLYVIGSGNTMHSMHSLSCSVECYNPKTNTWSQVHFQNFIKKREITTYILCRRHQSMYHDMESVA</sequence>
<dbReference type="SUPFAM" id="SSF117281">
    <property type="entry name" value="Kelch motif"/>
    <property type="match status" value="1"/>
</dbReference>
<protein>
    <submittedName>
        <fullName evidence="2">Kelch-like protein 1</fullName>
    </submittedName>
</protein>
<proteinExistence type="predicted"/>
<evidence type="ECO:0000256" key="1">
    <source>
        <dbReference type="ARBA" id="ARBA00022441"/>
    </source>
</evidence>
<dbReference type="InterPro" id="IPR052392">
    <property type="entry name" value="Kelch-BTB_domain-containing"/>
</dbReference>
<name>A0A0A1XGU1_ZEUCU</name>
<evidence type="ECO:0000313" key="2">
    <source>
        <dbReference type="EMBL" id="JAD10166.1"/>
    </source>
</evidence>
<reference evidence="2" key="2">
    <citation type="journal article" date="2015" name="Gigascience">
        <title>Reconstructing a comprehensive transcriptome assembly of a white-pupal translocated strain of the pest fruit fly Bactrocera cucurbitae.</title>
        <authorList>
            <person name="Sim S.B."/>
            <person name="Calla B."/>
            <person name="Hall B."/>
            <person name="DeRego T."/>
            <person name="Geib S.M."/>
        </authorList>
    </citation>
    <scope>NUCLEOTIDE SEQUENCE</scope>
</reference>
<reference evidence="2" key="1">
    <citation type="submission" date="2014-11" db="EMBL/GenBank/DDBJ databases">
        <authorList>
            <person name="Geib S."/>
        </authorList>
    </citation>
    <scope>NUCLEOTIDE SEQUENCE</scope>
</reference>
<organism evidence="2">
    <name type="scientific">Zeugodacus cucurbitae</name>
    <name type="common">Melon fruit fly</name>
    <name type="synonym">Bactrocera cucurbitae</name>
    <dbReference type="NCBI Taxonomy" id="28588"/>
    <lineage>
        <taxon>Eukaryota</taxon>
        <taxon>Metazoa</taxon>
        <taxon>Ecdysozoa</taxon>
        <taxon>Arthropoda</taxon>
        <taxon>Hexapoda</taxon>
        <taxon>Insecta</taxon>
        <taxon>Pterygota</taxon>
        <taxon>Neoptera</taxon>
        <taxon>Endopterygota</taxon>
        <taxon>Diptera</taxon>
        <taxon>Brachycera</taxon>
        <taxon>Muscomorpha</taxon>
        <taxon>Tephritoidea</taxon>
        <taxon>Tephritidae</taxon>
        <taxon>Zeugodacus</taxon>
        <taxon>Zeugodacus</taxon>
    </lineage>
</organism>
<dbReference type="InterPro" id="IPR015915">
    <property type="entry name" value="Kelch-typ_b-propeller"/>
</dbReference>
<dbReference type="SMART" id="SM00612">
    <property type="entry name" value="Kelch"/>
    <property type="match status" value="3"/>
</dbReference>
<dbReference type="EMBL" id="GBXI01004126">
    <property type="protein sequence ID" value="JAD10166.1"/>
    <property type="molecule type" value="Transcribed_RNA"/>
</dbReference>
<dbReference type="PANTHER" id="PTHR46375">
    <property type="entry name" value="KELCH REPEAT AND BTB DOMAIN-CONTAINING PROTEIN 13-RELATED"/>
    <property type="match status" value="1"/>
</dbReference>
<accession>A0A0A1XGU1</accession>
<keyword evidence="1" id="KW-0880">Kelch repeat</keyword>
<dbReference type="Gene3D" id="2.120.10.80">
    <property type="entry name" value="Kelch-type beta propeller"/>
    <property type="match status" value="1"/>
</dbReference>
<dbReference type="AlphaFoldDB" id="A0A0A1XGU1"/>
<dbReference type="Pfam" id="PF24681">
    <property type="entry name" value="Kelch_KLHDC2_KLHL20_DRC7"/>
    <property type="match status" value="1"/>
</dbReference>